<keyword evidence="2 5" id="KW-0238">DNA-binding</keyword>
<keyword evidence="3" id="KW-0804">Transcription</keyword>
<dbReference type="Gene3D" id="1.10.10.10">
    <property type="entry name" value="Winged helix-like DNA-binding domain superfamily/Winged helix DNA-binding domain"/>
    <property type="match status" value="1"/>
</dbReference>
<keyword evidence="6" id="KW-1185">Reference proteome</keyword>
<evidence type="ECO:0000256" key="2">
    <source>
        <dbReference type="ARBA" id="ARBA00023125"/>
    </source>
</evidence>
<dbReference type="SUPFAM" id="SSF46785">
    <property type="entry name" value="Winged helix' DNA-binding domain"/>
    <property type="match status" value="1"/>
</dbReference>
<dbReference type="SMART" id="SM00418">
    <property type="entry name" value="HTH_ARSR"/>
    <property type="match status" value="1"/>
</dbReference>
<dbReference type="PRINTS" id="PR00778">
    <property type="entry name" value="HTHARSR"/>
</dbReference>
<gene>
    <name evidence="5" type="ORF">QO005_002946</name>
</gene>
<dbReference type="InterPro" id="IPR011991">
    <property type="entry name" value="ArsR-like_HTH"/>
</dbReference>
<dbReference type="Proteomes" id="UP001235269">
    <property type="component" value="Unassembled WGS sequence"/>
</dbReference>
<dbReference type="InterPro" id="IPR036390">
    <property type="entry name" value="WH_DNA-bd_sf"/>
</dbReference>
<sequence>MDRLAEFMQQAHAAAALLKALSHESRLLILCILGTGEKTVGQLEDMLGLQQAIVSQQLARLRLDHLVNSRREGRQIFYSIANPAVGELVSVLYRMYCTPQTEVA</sequence>
<dbReference type="InterPro" id="IPR036388">
    <property type="entry name" value="WH-like_DNA-bd_sf"/>
</dbReference>
<dbReference type="RefSeq" id="WP_307158788.1">
    <property type="nucleotide sequence ID" value="NZ_JAUSWH010000009.1"/>
</dbReference>
<dbReference type="GO" id="GO:0003677">
    <property type="term" value="F:DNA binding"/>
    <property type="evidence" value="ECO:0007669"/>
    <property type="project" value="UniProtKB-KW"/>
</dbReference>
<evidence type="ECO:0000259" key="4">
    <source>
        <dbReference type="PROSITE" id="PS50987"/>
    </source>
</evidence>
<comment type="caution">
    <text evidence="5">The sequence shown here is derived from an EMBL/GenBank/DDBJ whole genome shotgun (WGS) entry which is preliminary data.</text>
</comment>
<protein>
    <submittedName>
        <fullName evidence="5">DNA-binding transcriptional ArsR family regulator</fullName>
    </submittedName>
</protein>
<evidence type="ECO:0000313" key="5">
    <source>
        <dbReference type="EMBL" id="MDQ0456604.1"/>
    </source>
</evidence>
<dbReference type="PANTHER" id="PTHR43132">
    <property type="entry name" value="ARSENICAL RESISTANCE OPERON REPRESSOR ARSR-RELATED"/>
    <property type="match status" value="1"/>
</dbReference>
<dbReference type="NCBIfam" id="NF033788">
    <property type="entry name" value="HTH_metalloreg"/>
    <property type="match status" value="1"/>
</dbReference>
<dbReference type="PANTHER" id="PTHR43132:SF2">
    <property type="entry name" value="ARSENICAL RESISTANCE OPERON REPRESSOR ARSR-RELATED"/>
    <property type="match status" value="1"/>
</dbReference>
<dbReference type="Pfam" id="PF01022">
    <property type="entry name" value="HTH_5"/>
    <property type="match status" value="1"/>
</dbReference>
<reference evidence="5 6" key="1">
    <citation type="submission" date="2023-07" db="EMBL/GenBank/DDBJ databases">
        <title>Genomic Encyclopedia of Type Strains, Phase IV (KMG-IV): sequencing the most valuable type-strain genomes for metagenomic binning, comparative biology and taxonomic classification.</title>
        <authorList>
            <person name="Goeker M."/>
        </authorList>
    </citation>
    <scope>NUCLEOTIDE SEQUENCE [LARGE SCALE GENOMIC DNA]</scope>
    <source>
        <strain evidence="5 6">DSM 100301</strain>
    </source>
</reference>
<dbReference type="InterPro" id="IPR001845">
    <property type="entry name" value="HTH_ArsR_DNA-bd_dom"/>
</dbReference>
<feature type="domain" description="HTH arsR-type" evidence="4">
    <location>
        <begin position="4"/>
        <end position="100"/>
    </location>
</feature>
<dbReference type="PROSITE" id="PS50987">
    <property type="entry name" value="HTH_ARSR_2"/>
    <property type="match status" value="1"/>
</dbReference>
<proteinExistence type="predicted"/>
<dbReference type="InterPro" id="IPR051011">
    <property type="entry name" value="Metal_resp_trans_reg"/>
</dbReference>
<accession>A0ABU0IED3</accession>
<dbReference type="CDD" id="cd00090">
    <property type="entry name" value="HTH_ARSR"/>
    <property type="match status" value="1"/>
</dbReference>
<name>A0ABU0IED3_9HYPH</name>
<evidence type="ECO:0000256" key="3">
    <source>
        <dbReference type="ARBA" id="ARBA00023163"/>
    </source>
</evidence>
<evidence type="ECO:0000313" key="6">
    <source>
        <dbReference type="Proteomes" id="UP001235269"/>
    </source>
</evidence>
<evidence type="ECO:0000256" key="1">
    <source>
        <dbReference type="ARBA" id="ARBA00023015"/>
    </source>
</evidence>
<keyword evidence="1" id="KW-0805">Transcription regulation</keyword>
<organism evidence="5 6">
    <name type="scientific">Rhizobium paknamense</name>
    <dbReference type="NCBI Taxonomy" id="1206817"/>
    <lineage>
        <taxon>Bacteria</taxon>
        <taxon>Pseudomonadati</taxon>
        <taxon>Pseudomonadota</taxon>
        <taxon>Alphaproteobacteria</taxon>
        <taxon>Hyphomicrobiales</taxon>
        <taxon>Rhizobiaceae</taxon>
        <taxon>Rhizobium/Agrobacterium group</taxon>
        <taxon>Rhizobium</taxon>
    </lineage>
</organism>
<dbReference type="EMBL" id="JAUSWH010000009">
    <property type="protein sequence ID" value="MDQ0456604.1"/>
    <property type="molecule type" value="Genomic_DNA"/>
</dbReference>